<gene>
    <name evidence="6" type="ORF">FHS36_002182</name>
</gene>
<dbReference type="AlphaFoldDB" id="A0A7W8B8G9"/>
<proteinExistence type="predicted"/>
<keyword evidence="2" id="KW-0503">Monooxygenase</keyword>
<evidence type="ECO:0000259" key="4">
    <source>
        <dbReference type="Pfam" id="PF01494"/>
    </source>
</evidence>
<dbReference type="InterPro" id="IPR050493">
    <property type="entry name" value="FAD-dep_Monooxygenase_BioMet"/>
</dbReference>
<dbReference type="PANTHER" id="PTHR13789">
    <property type="entry name" value="MONOOXYGENASE"/>
    <property type="match status" value="1"/>
</dbReference>
<dbReference type="Gene3D" id="3.30.9.30">
    <property type="match status" value="1"/>
</dbReference>
<dbReference type="EMBL" id="JACHJF010000005">
    <property type="protein sequence ID" value="MBB5118749.1"/>
    <property type="molecule type" value="Genomic_DNA"/>
</dbReference>
<keyword evidence="3" id="KW-0732">Signal</keyword>
<feature type="domain" description="2,6-dihydroxypyridine 3-monooxygenase substrate binding" evidence="5">
    <location>
        <begin position="174"/>
        <end position="282"/>
    </location>
</feature>
<protein>
    <submittedName>
        <fullName evidence="6">2-polyprenyl-6-methoxyphenol hydroxylase-like FAD-dependent oxidoreductase</fullName>
    </submittedName>
</protein>
<dbReference type="InterPro" id="IPR002938">
    <property type="entry name" value="FAD-bd"/>
</dbReference>
<evidence type="ECO:0000259" key="5">
    <source>
        <dbReference type="Pfam" id="PF22607"/>
    </source>
</evidence>
<dbReference type="Gene3D" id="3.50.50.60">
    <property type="entry name" value="FAD/NAD(P)-binding domain"/>
    <property type="match status" value="1"/>
</dbReference>
<dbReference type="Pfam" id="PF22607">
    <property type="entry name" value="FAD_binding-like"/>
    <property type="match status" value="1"/>
</dbReference>
<organism evidence="6 7">
    <name type="scientific">Streptomyces eurocidicus</name>
    <name type="common">Streptoverticillium eurocidicus</name>
    <dbReference type="NCBI Taxonomy" id="66423"/>
    <lineage>
        <taxon>Bacteria</taxon>
        <taxon>Bacillati</taxon>
        <taxon>Actinomycetota</taxon>
        <taxon>Actinomycetes</taxon>
        <taxon>Kitasatosporales</taxon>
        <taxon>Streptomycetaceae</taxon>
        <taxon>Streptomyces</taxon>
    </lineage>
</organism>
<feature type="domain" description="FAD-binding" evidence="4">
    <location>
        <begin position="296"/>
        <end position="361"/>
    </location>
</feature>
<sequence length="409" mass="43320">MRVRGARVAVVGGSIAGCATALAAARAGAGEVVVYERAADGLQDRGVGLAVHDDRYTELAAAGQLGPDVPWRRLTRRPWIVRDGAAPAGRVVGVLPFPFRSYNWGSLWRESRAGLPASVGYVRGSAVERVLPEPGGAVLRFADGRTERFDLVVGADGYRSAVRAATRAATVPAYAGYLAWRGTLPVELLPGPRDAWPEHDAATVTFPGGHMIVYRIPGPGGHGTSANWVFYTAPPAALGPALRDPTSLPAGTVTDELVSHHAAVVEEHFPPYWQEVVRRTPRSGTYVQPIYDLAVPHYGEGRLVLAGDAAAVARPHSGSGAVKALQDAAVLERVLREAPDLDAAVRAYDAERSPTGRAVVDVGRRLGHAQVRATPDWAAMDQEAVEEWWRTSADGGRGFGGHALTGPGE</sequence>
<dbReference type="SUPFAM" id="SSF51905">
    <property type="entry name" value="FAD/NAD(P)-binding domain"/>
    <property type="match status" value="1"/>
</dbReference>
<dbReference type="RefSeq" id="WP_221505176.1">
    <property type="nucleotide sequence ID" value="NZ_JACHJF010000005.1"/>
</dbReference>
<dbReference type="PROSITE" id="PS51257">
    <property type="entry name" value="PROKAR_LIPOPROTEIN"/>
    <property type="match status" value="1"/>
</dbReference>
<comment type="caution">
    <text evidence="6">The sequence shown here is derived from an EMBL/GenBank/DDBJ whole genome shotgun (WGS) entry which is preliminary data.</text>
</comment>
<name>A0A7W8B8G9_STREU</name>
<dbReference type="Proteomes" id="UP000528608">
    <property type="component" value="Unassembled WGS sequence"/>
</dbReference>
<dbReference type="InterPro" id="IPR036188">
    <property type="entry name" value="FAD/NAD-bd_sf"/>
</dbReference>
<evidence type="ECO:0000313" key="7">
    <source>
        <dbReference type="Proteomes" id="UP000528608"/>
    </source>
</evidence>
<dbReference type="InterPro" id="IPR054707">
    <property type="entry name" value="DhpH_subs-bd"/>
</dbReference>
<dbReference type="SUPFAM" id="SSF54373">
    <property type="entry name" value="FAD-linked reductases, C-terminal domain"/>
    <property type="match status" value="1"/>
</dbReference>
<evidence type="ECO:0000256" key="3">
    <source>
        <dbReference type="SAM" id="SignalP"/>
    </source>
</evidence>
<feature type="chain" id="PRO_5031000264" evidence="3">
    <location>
        <begin position="24"/>
        <end position="409"/>
    </location>
</feature>
<evidence type="ECO:0000313" key="6">
    <source>
        <dbReference type="EMBL" id="MBB5118749.1"/>
    </source>
</evidence>
<dbReference type="PANTHER" id="PTHR13789:SF309">
    <property type="entry name" value="PUTATIVE (AFU_ORTHOLOGUE AFUA_6G14510)-RELATED"/>
    <property type="match status" value="1"/>
</dbReference>
<dbReference type="GO" id="GO:0004497">
    <property type="term" value="F:monooxygenase activity"/>
    <property type="evidence" value="ECO:0007669"/>
    <property type="project" value="UniProtKB-KW"/>
</dbReference>
<keyword evidence="1" id="KW-0560">Oxidoreductase</keyword>
<dbReference type="Pfam" id="PF01494">
    <property type="entry name" value="FAD_binding_3"/>
    <property type="match status" value="1"/>
</dbReference>
<accession>A0A7W8B8G9</accession>
<evidence type="ECO:0000256" key="2">
    <source>
        <dbReference type="ARBA" id="ARBA00023033"/>
    </source>
</evidence>
<reference evidence="6 7" key="1">
    <citation type="submission" date="2020-08" db="EMBL/GenBank/DDBJ databases">
        <title>Genomic Encyclopedia of Type Strains, Phase III (KMG-III): the genomes of soil and plant-associated and newly described type strains.</title>
        <authorList>
            <person name="Whitman W."/>
        </authorList>
    </citation>
    <scope>NUCLEOTIDE SEQUENCE [LARGE SCALE GENOMIC DNA]</scope>
    <source>
        <strain evidence="6 7">CECT 3259</strain>
    </source>
</reference>
<feature type="signal peptide" evidence="3">
    <location>
        <begin position="1"/>
        <end position="23"/>
    </location>
</feature>
<dbReference type="GO" id="GO:0071949">
    <property type="term" value="F:FAD binding"/>
    <property type="evidence" value="ECO:0007669"/>
    <property type="project" value="InterPro"/>
</dbReference>
<dbReference type="PRINTS" id="PR00420">
    <property type="entry name" value="RNGMNOXGNASE"/>
</dbReference>
<evidence type="ECO:0000256" key="1">
    <source>
        <dbReference type="ARBA" id="ARBA00023002"/>
    </source>
</evidence>